<organism evidence="2">
    <name type="scientific">hydrocarbon metagenome</name>
    <dbReference type="NCBI Taxonomy" id="938273"/>
    <lineage>
        <taxon>unclassified sequences</taxon>
        <taxon>metagenomes</taxon>
        <taxon>ecological metagenomes</taxon>
    </lineage>
</organism>
<dbReference type="AlphaFoldDB" id="A0A0W8G6V7"/>
<reference evidence="2" key="1">
    <citation type="journal article" date="2015" name="Proc. Natl. Acad. Sci. U.S.A.">
        <title>Networks of energetic and metabolic interactions define dynamics in microbial communities.</title>
        <authorList>
            <person name="Embree M."/>
            <person name="Liu J.K."/>
            <person name="Al-Bassam M.M."/>
            <person name="Zengler K."/>
        </authorList>
    </citation>
    <scope>NUCLEOTIDE SEQUENCE</scope>
</reference>
<sequence>MRTGTEEKTPIVIRADKVEDYLRQAFGDDARLIGLCDIAAPGEQGMKEFGYGKPVCIEFTVGGERQSAVLSIMRGDKYGHQFYWDRAAILMFQHEASARMEKHVRSLGLGYFDAHDALVPVTRPKEFFIVSEKAPGYDYYLDLERIRKGGFRPDDLEMARRFARFLAGVHARKKDDPDLYLRRIRNLIGASECIFGLVDAYPHPYEHFPPQRFAALEKRIIDWRWTLRGFTHRLTEVHGDFHPWNILVTGEGEARDFAVLDRSRGEWGDAADDVSTLAINYLLFGLYDTPRLSGDFERMYMAFFETYLRESGDDEMLSVIAPFFVFRGLVIASPQWYPNHPLPVRQGLLRFLENVLEDDRFDCLNINKYME</sequence>
<feature type="domain" description="Aminoglycoside phosphotransferase" evidence="1">
    <location>
        <begin position="110"/>
        <end position="281"/>
    </location>
</feature>
<gene>
    <name evidence="2" type="ORF">ASZ90_001233</name>
</gene>
<comment type="caution">
    <text evidence="2">The sequence shown here is derived from an EMBL/GenBank/DDBJ whole genome shotgun (WGS) entry which is preliminary data.</text>
</comment>
<accession>A0A0W8G6V7</accession>
<dbReference type="InterPro" id="IPR002575">
    <property type="entry name" value="Aminoglycoside_PTrfase"/>
</dbReference>
<dbReference type="InterPro" id="IPR011009">
    <property type="entry name" value="Kinase-like_dom_sf"/>
</dbReference>
<protein>
    <recommendedName>
        <fullName evidence="1">Aminoglycoside phosphotransferase domain-containing protein</fullName>
    </recommendedName>
</protein>
<evidence type="ECO:0000313" key="2">
    <source>
        <dbReference type="EMBL" id="KUG28890.1"/>
    </source>
</evidence>
<evidence type="ECO:0000259" key="1">
    <source>
        <dbReference type="Pfam" id="PF01636"/>
    </source>
</evidence>
<dbReference type="Gene3D" id="3.90.1200.10">
    <property type="match status" value="1"/>
</dbReference>
<name>A0A0W8G6V7_9ZZZZ</name>
<dbReference type="SUPFAM" id="SSF56112">
    <property type="entry name" value="Protein kinase-like (PK-like)"/>
    <property type="match status" value="1"/>
</dbReference>
<proteinExistence type="predicted"/>
<dbReference type="Pfam" id="PF01636">
    <property type="entry name" value="APH"/>
    <property type="match status" value="1"/>
</dbReference>
<dbReference type="EMBL" id="LNQE01000161">
    <property type="protein sequence ID" value="KUG28890.1"/>
    <property type="molecule type" value="Genomic_DNA"/>
</dbReference>